<dbReference type="Proteomes" id="UP000661012">
    <property type="component" value="Unassembled WGS sequence"/>
</dbReference>
<keyword evidence="4 12" id="KW-0808">Transferase</keyword>
<feature type="binding site" evidence="12">
    <location>
        <position position="32"/>
    </location>
    <ligand>
        <name>Mg(2+)</name>
        <dbReference type="ChEBI" id="CHEBI:18420"/>
    </ligand>
</feature>
<dbReference type="STRING" id="1219360.GCA_001571305_03629"/>
<comment type="subunit">
    <text evidence="12">Monomer.</text>
</comment>
<feature type="binding site" evidence="12">
    <location>
        <position position="139"/>
    </location>
    <ligand>
        <name>substrate</name>
    </ligand>
</feature>
<accession>A0A3S7S625</accession>
<dbReference type="GO" id="GO:0004765">
    <property type="term" value="F:shikimate kinase activity"/>
    <property type="evidence" value="ECO:0007669"/>
    <property type="project" value="UniProtKB-UniRule"/>
</dbReference>
<comment type="cofactor">
    <cofactor evidence="12">
        <name>Mg(2+)</name>
        <dbReference type="ChEBI" id="CHEBI:18420"/>
    </cofactor>
    <text evidence="12">Binds 1 Mg(2+) ion per subunit.</text>
</comment>
<sequence length="174" mass="18762">MSLPIYLVGARGCGKTTVGHALALALGYRFCDTDHALQNSSGQTVAEIVTREGWPGFRLRETAALKTVSAAATVIATGGGMVLSEENRQFMREQGQVIYLHADAAVLADRLEAYPQAEQRPTLTGRPIAQEMVDVLAVRDALYRQSAHHIIDAMQCPDDVVSQILTVLSLARAS</sequence>
<dbReference type="GO" id="GO:0009423">
    <property type="term" value="P:chorismate biosynthetic process"/>
    <property type="evidence" value="ECO:0007669"/>
    <property type="project" value="UniProtKB-UniRule"/>
</dbReference>
<evidence type="ECO:0000256" key="9">
    <source>
        <dbReference type="ARBA" id="ARBA00022842"/>
    </source>
</evidence>
<comment type="caution">
    <text evidence="14">The sequence shown here is derived from an EMBL/GenBank/DDBJ whole genome shotgun (WGS) entry which is preliminary data.</text>
</comment>
<dbReference type="SUPFAM" id="SSF52540">
    <property type="entry name" value="P-loop containing nucleoside triphosphate hydrolases"/>
    <property type="match status" value="1"/>
</dbReference>
<dbReference type="GO" id="GO:0009073">
    <property type="term" value="P:aromatic amino acid family biosynthetic process"/>
    <property type="evidence" value="ECO:0007669"/>
    <property type="project" value="UniProtKB-KW"/>
</dbReference>
<dbReference type="InterPro" id="IPR023000">
    <property type="entry name" value="Shikimate_kinase_CS"/>
</dbReference>
<dbReference type="InterPro" id="IPR000623">
    <property type="entry name" value="Shikimate_kinase/TSH1"/>
</dbReference>
<comment type="similarity">
    <text evidence="12">Belongs to the shikimate kinase family. AroL subfamily.</text>
</comment>
<keyword evidence="2 12" id="KW-0963">Cytoplasm</keyword>
<keyword evidence="7 12" id="KW-0418">Kinase</keyword>
<evidence type="ECO:0000313" key="16">
    <source>
        <dbReference type="Proteomes" id="UP000661012"/>
    </source>
</evidence>
<dbReference type="NCBIfam" id="NF002988">
    <property type="entry name" value="PRK03731.1"/>
    <property type="match status" value="1"/>
</dbReference>
<organism evidence="14 15">
    <name type="scientific">Erwinia persicina</name>
    <dbReference type="NCBI Taxonomy" id="55211"/>
    <lineage>
        <taxon>Bacteria</taxon>
        <taxon>Pseudomonadati</taxon>
        <taxon>Pseudomonadota</taxon>
        <taxon>Gammaproteobacteria</taxon>
        <taxon>Enterobacterales</taxon>
        <taxon>Erwiniaceae</taxon>
        <taxon>Erwinia</taxon>
    </lineage>
</organism>
<comment type="subcellular location">
    <subcellularLocation>
        <location evidence="12">Cytoplasm</location>
    </subcellularLocation>
</comment>
<keyword evidence="10 12" id="KW-0057">Aromatic amino acid biosynthesis</keyword>
<keyword evidence="8 12" id="KW-0067">ATP-binding</keyword>
<dbReference type="EC" id="2.7.1.71" evidence="12"/>
<dbReference type="InterPro" id="IPR027544">
    <property type="entry name" value="Shikimate_kinase_2"/>
</dbReference>
<comment type="catalytic activity">
    <reaction evidence="11 12">
        <text>shikimate + ATP = 3-phosphoshikimate + ADP + H(+)</text>
        <dbReference type="Rhea" id="RHEA:13121"/>
        <dbReference type="ChEBI" id="CHEBI:15378"/>
        <dbReference type="ChEBI" id="CHEBI:30616"/>
        <dbReference type="ChEBI" id="CHEBI:36208"/>
        <dbReference type="ChEBI" id="CHEBI:145989"/>
        <dbReference type="ChEBI" id="CHEBI:456216"/>
        <dbReference type="EC" id="2.7.1.71"/>
    </reaction>
</comment>
<dbReference type="Gene3D" id="3.40.50.300">
    <property type="entry name" value="P-loop containing nucleotide triphosphate hydrolases"/>
    <property type="match status" value="1"/>
</dbReference>
<evidence type="ECO:0000256" key="10">
    <source>
        <dbReference type="ARBA" id="ARBA00023141"/>
    </source>
</evidence>
<dbReference type="CDD" id="cd00464">
    <property type="entry name" value="SK"/>
    <property type="match status" value="1"/>
</dbReference>
<evidence type="ECO:0000256" key="12">
    <source>
        <dbReference type="HAMAP-Rule" id="MF_01269"/>
    </source>
</evidence>
<dbReference type="InterPro" id="IPR027417">
    <property type="entry name" value="P-loop_NTPase"/>
</dbReference>
<dbReference type="GO" id="GO:0000287">
    <property type="term" value="F:magnesium ion binding"/>
    <property type="evidence" value="ECO:0007669"/>
    <property type="project" value="UniProtKB-UniRule"/>
</dbReference>
<evidence type="ECO:0000256" key="3">
    <source>
        <dbReference type="ARBA" id="ARBA00022605"/>
    </source>
</evidence>
<dbReference type="KEGG" id="epe:CI789_13810"/>
<dbReference type="InterPro" id="IPR031322">
    <property type="entry name" value="Shikimate/glucono_kinase"/>
</dbReference>
<dbReference type="GO" id="GO:0005524">
    <property type="term" value="F:ATP binding"/>
    <property type="evidence" value="ECO:0007669"/>
    <property type="project" value="UniProtKB-UniRule"/>
</dbReference>
<evidence type="ECO:0000256" key="8">
    <source>
        <dbReference type="ARBA" id="ARBA00022840"/>
    </source>
</evidence>
<evidence type="ECO:0000256" key="1">
    <source>
        <dbReference type="ARBA" id="ARBA00004842"/>
    </source>
</evidence>
<feature type="binding site" evidence="12">
    <location>
        <position position="34"/>
    </location>
    <ligand>
        <name>substrate</name>
    </ligand>
</feature>
<dbReference type="GO" id="GO:0008652">
    <property type="term" value="P:amino acid biosynthetic process"/>
    <property type="evidence" value="ECO:0007669"/>
    <property type="project" value="UniProtKB-KW"/>
</dbReference>
<dbReference type="Proteomes" id="UP000306393">
    <property type="component" value="Unassembled WGS sequence"/>
</dbReference>
<feature type="binding site" evidence="12">
    <location>
        <position position="155"/>
    </location>
    <ligand>
        <name>ATP</name>
        <dbReference type="ChEBI" id="CHEBI:30616"/>
    </ligand>
</feature>
<name>A0A3S7S625_9GAMM</name>
<feature type="binding site" evidence="12">
    <location>
        <position position="16"/>
    </location>
    <ligand>
        <name>Mg(2+)</name>
        <dbReference type="ChEBI" id="CHEBI:18420"/>
    </ligand>
</feature>
<protein>
    <recommendedName>
        <fullName evidence="12">Shikimate kinase 2</fullName>
        <shortName evidence="12">SK 2</shortName>
        <ecNumber evidence="12">2.7.1.71</ecNumber>
    </recommendedName>
</protein>
<dbReference type="Pfam" id="PF01202">
    <property type="entry name" value="SKI"/>
    <property type="match status" value="1"/>
</dbReference>
<dbReference type="EMBL" id="QGAC01000023">
    <property type="protein sequence ID" value="TKJ85229.1"/>
    <property type="molecule type" value="Genomic_DNA"/>
</dbReference>
<keyword evidence="9 12" id="KW-0460">Magnesium</keyword>
<dbReference type="HAMAP" id="MF_00109">
    <property type="entry name" value="Shikimate_kinase"/>
    <property type="match status" value="1"/>
</dbReference>
<dbReference type="HAMAP" id="MF_01269">
    <property type="entry name" value="Shikimate_kinase_2"/>
    <property type="match status" value="1"/>
</dbReference>
<evidence type="ECO:0000256" key="7">
    <source>
        <dbReference type="ARBA" id="ARBA00022777"/>
    </source>
</evidence>
<reference evidence="13 16" key="2">
    <citation type="journal article" date="2020" name="FEMS Microbiol. Ecol.">
        <title>Temporal dynamics of bacterial communities during seed development and maturation.</title>
        <authorList>
            <person name="Chesneau G."/>
            <person name="Torres-Cortes G."/>
            <person name="Briand M."/>
            <person name="Darrasse A."/>
            <person name="Preveaux A."/>
            <person name="Marais C."/>
            <person name="Jacques M.A."/>
            <person name="Shade A."/>
            <person name="Barret M."/>
        </authorList>
    </citation>
    <scope>NUCLEOTIDE SEQUENCE [LARGE SCALE GENOMIC DNA]</scope>
    <source>
        <strain evidence="13 16">CFBP13732</strain>
    </source>
</reference>
<evidence type="ECO:0000256" key="5">
    <source>
        <dbReference type="ARBA" id="ARBA00022723"/>
    </source>
</evidence>
<dbReference type="EMBL" id="JACYNN010000004">
    <property type="protein sequence ID" value="MBD8106330.1"/>
    <property type="molecule type" value="Genomic_DNA"/>
</dbReference>
<comment type="pathway">
    <text evidence="1 12">Metabolic intermediate biosynthesis; chorismate biosynthesis; chorismate from D-erythrose 4-phosphate and phosphoenolpyruvate: step 5/7.</text>
</comment>
<reference evidence="14 15" key="1">
    <citation type="journal article" date="2019" name="Sci. Rep.">
        <title>Differences in resource use lead to coexistence of seed-transmitted microbial populations.</title>
        <authorList>
            <person name="Torres-Cortes G."/>
            <person name="Garcia B.J."/>
            <person name="Compant S."/>
            <person name="Rezki S."/>
            <person name="Jones P."/>
            <person name="Preveaux A."/>
            <person name="Briand M."/>
            <person name="Roulet A."/>
            <person name="Bouchez O."/>
            <person name="Jacobson D."/>
            <person name="Barret M."/>
        </authorList>
    </citation>
    <scope>NUCLEOTIDE SEQUENCE [LARGE SCALE GENOMIC DNA]</scope>
    <source>
        <strain evidence="14 15">CFBP13511</strain>
    </source>
</reference>
<comment type="function">
    <text evidence="12">Catalyzes the specific phosphorylation of the 3-hydroxyl group of shikimic acid using ATP as a cosubstrate.</text>
</comment>
<feature type="binding site" evidence="12">
    <location>
        <position position="120"/>
    </location>
    <ligand>
        <name>ATP</name>
        <dbReference type="ChEBI" id="CHEBI:30616"/>
    </ligand>
</feature>
<dbReference type="UniPathway" id="UPA00053">
    <property type="reaction ID" value="UER00088"/>
</dbReference>
<dbReference type="PRINTS" id="PR01100">
    <property type="entry name" value="SHIKIMTKNASE"/>
</dbReference>
<dbReference type="RefSeq" id="WP_062747855.1">
    <property type="nucleotide sequence ID" value="NZ_CP022725.1"/>
</dbReference>
<keyword evidence="16" id="KW-1185">Reference proteome</keyword>
<evidence type="ECO:0000313" key="15">
    <source>
        <dbReference type="Proteomes" id="UP000306393"/>
    </source>
</evidence>
<evidence type="ECO:0000256" key="4">
    <source>
        <dbReference type="ARBA" id="ARBA00022679"/>
    </source>
</evidence>
<keyword evidence="5 12" id="KW-0479">Metal-binding</keyword>
<dbReference type="GO" id="GO:0005829">
    <property type="term" value="C:cytosol"/>
    <property type="evidence" value="ECO:0007669"/>
    <property type="project" value="TreeGrafter"/>
</dbReference>
<dbReference type="OrthoDB" id="9800332at2"/>
<keyword evidence="6 12" id="KW-0547">Nucleotide-binding</keyword>
<dbReference type="PROSITE" id="PS01128">
    <property type="entry name" value="SHIKIMATE_KINASE"/>
    <property type="match status" value="1"/>
</dbReference>
<comment type="domain">
    <text evidence="12">The LID domain closes over the active site upon ATP binding.</text>
</comment>
<evidence type="ECO:0000256" key="11">
    <source>
        <dbReference type="ARBA" id="ARBA00048567"/>
    </source>
</evidence>
<evidence type="ECO:0000313" key="13">
    <source>
        <dbReference type="EMBL" id="MBD8106330.1"/>
    </source>
</evidence>
<dbReference type="GeneID" id="67477882"/>
<feature type="binding site" evidence="12">
    <location>
        <position position="58"/>
    </location>
    <ligand>
        <name>substrate</name>
    </ligand>
</feature>
<dbReference type="AlphaFoldDB" id="A0A3S7S625"/>
<gene>
    <name evidence="12 13" type="primary">aroL</name>
    <name evidence="14" type="ORF">EpCFBP13511_20040</name>
    <name evidence="13" type="ORF">IFT93_07805</name>
</gene>
<feature type="binding site" evidence="12">
    <location>
        <position position="79"/>
    </location>
    <ligand>
        <name>substrate</name>
    </ligand>
</feature>
<evidence type="ECO:0000313" key="14">
    <source>
        <dbReference type="EMBL" id="TKJ85229.1"/>
    </source>
</evidence>
<feature type="region of interest" description="LID domain" evidence="12">
    <location>
        <begin position="112"/>
        <end position="126"/>
    </location>
</feature>
<dbReference type="PANTHER" id="PTHR21087:SF21">
    <property type="entry name" value="SHIKIMATE KINASE 2"/>
    <property type="match status" value="1"/>
</dbReference>
<keyword evidence="3 12" id="KW-0028">Amino-acid biosynthesis</keyword>
<feature type="binding site" evidence="12">
    <location>
        <begin position="12"/>
        <end position="17"/>
    </location>
    <ligand>
        <name>ATP</name>
        <dbReference type="ChEBI" id="CHEBI:30616"/>
    </ligand>
</feature>
<dbReference type="PANTHER" id="PTHR21087">
    <property type="entry name" value="SHIKIMATE KINASE"/>
    <property type="match status" value="1"/>
</dbReference>
<evidence type="ECO:0000256" key="2">
    <source>
        <dbReference type="ARBA" id="ARBA00022490"/>
    </source>
</evidence>
<proteinExistence type="inferred from homology"/>
<evidence type="ECO:0000256" key="6">
    <source>
        <dbReference type="ARBA" id="ARBA00022741"/>
    </source>
</evidence>